<dbReference type="Gene3D" id="2.60.40.1180">
    <property type="entry name" value="Golgi alpha-mannosidase II"/>
    <property type="match status" value="2"/>
</dbReference>
<dbReference type="Gene3D" id="3.20.20.80">
    <property type="entry name" value="Glycosidases"/>
    <property type="match status" value="1"/>
</dbReference>
<dbReference type="CDD" id="cd06591">
    <property type="entry name" value="GH31_xylosidase_XylS"/>
    <property type="match status" value="1"/>
</dbReference>
<dbReference type="InterPro" id="IPR017853">
    <property type="entry name" value="GH"/>
</dbReference>
<dbReference type="InterPro" id="IPR011013">
    <property type="entry name" value="Gal_mutarotase_sf_dom"/>
</dbReference>
<keyword evidence="2 5" id="KW-0378">Hydrolase</keyword>
<dbReference type="Pfam" id="PF07691">
    <property type="entry name" value="PA14"/>
    <property type="match status" value="1"/>
</dbReference>
<dbReference type="SUPFAM" id="SSF51011">
    <property type="entry name" value="Glycosyl hydrolase domain"/>
    <property type="match status" value="1"/>
</dbReference>
<reference evidence="6" key="1">
    <citation type="submission" date="2017-01" db="EMBL/GenBank/DDBJ databases">
        <authorList>
            <person name="Varghese N."/>
            <person name="Submissions S."/>
        </authorList>
    </citation>
    <scope>NUCLEOTIDE SEQUENCE [LARGE SCALE GENOMIC DNA]</scope>
    <source>
        <strain evidence="6">DSM 21054</strain>
    </source>
</reference>
<dbReference type="InterPro" id="IPR011658">
    <property type="entry name" value="PA14_dom"/>
</dbReference>
<dbReference type="Pfam" id="PF01055">
    <property type="entry name" value="Glyco_hydro_31_2nd"/>
    <property type="match status" value="1"/>
</dbReference>
<evidence type="ECO:0000256" key="2">
    <source>
        <dbReference type="RuleBase" id="RU361185"/>
    </source>
</evidence>
<dbReference type="PROSITE" id="PS51820">
    <property type="entry name" value="PA14"/>
    <property type="match status" value="1"/>
</dbReference>
<dbReference type="InterPro" id="IPR051816">
    <property type="entry name" value="Glycosyl_Hydrolase_31"/>
</dbReference>
<dbReference type="AlphaFoldDB" id="A0A173MPZ1"/>
<evidence type="ECO:0000256" key="3">
    <source>
        <dbReference type="SAM" id="SignalP"/>
    </source>
</evidence>
<name>A0A173MPZ1_9BACT</name>
<proteinExistence type="inferred from homology"/>
<dbReference type="OrthoDB" id="176168at2"/>
<dbReference type="Pfam" id="PF21365">
    <property type="entry name" value="Glyco_hydro_31_3rd"/>
    <property type="match status" value="1"/>
</dbReference>
<dbReference type="CDD" id="cd14752">
    <property type="entry name" value="GH31_N"/>
    <property type="match status" value="1"/>
</dbReference>
<dbReference type="Proteomes" id="UP000186917">
    <property type="component" value="Unassembled WGS sequence"/>
</dbReference>
<feature type="chain" id="PRO_5030023263" evidence="3">
    <location>
        <begin position="28"/>
        <end position="956"/>
    </location>
</feature>
<dbReference type="GO" id="GO:0004553">
    <property type="term" value="F:hydrolase activity, hydrolyzing O-glycosyl compounds"/>
    <property type="evidence" value="ECO:0007669"/>
    <property type="project" value="InterPro"/>
</dbReference>
<gene>
    <name evidence="5" type="ORF">SAMN05421788_101995</name>
</gene>
<dbReference type="SUPFAM" id="SSF74650">
    <property type="entry name" value="Galactose mutarotase-like"/>
    <property type="match status" value="1"/>
</dbReference>
<dbReference type="InterPro" id="IPR013780">
    <property type="entry name" value="Glyco_hydro_b"/>
</dbReference>
<dbReference type="PANTHER" id="PTHR43863">
    <property type="entry name" value="HYDROLASE, PUTATIVE (AFU_ORTHOLOGUE AFUA_1G03140)-RELATED"/>
    <property type="match status" value="1"/>
</dbReference>
<evidence type="ECO:0000313" key="6">
    <source>
        <dbReference type="Proteomes" id="UP000186917"/>
    </source>
</evidence>
<dbReference type="InterPro" id="IPR048395">
    <property type="entry name" value="Glyco_hydro_31_C"/>
</dbReference>
<dbReference type="InterPro" id="IPR037524">
    <property type="entry name" value="PA14/GLEYA"/>
</dbReference>
<evidence type="ECO:0000313" key="5">
    <source>
        <dbReference type="EMBL" id="SIS75175.1"/>
    </source>
</evidence>
<dbReference type="GO" id="GO:0030246">
    <property type="term" value="F:carbohydrate binding"/>
    <property type="evidence" value="ECO:0007669"/>
    <property type="project" value="InterPro"/>
</dbReference>
<dbReference type="STRING" id="477680.SAMN05421788_101995"/>
<dbReference type="InterPro" id="IPR025887">
    <property type="entry name" value="Glyco_hydro_31_N_dom"/>
</dbReference>
<sequence length="956" mass="109146">MIVLSMKKAALCAWCCLLVHIPVLLFAHHTPYSKDADGVVVRFAPGKAGQTRLLQLRVVTDKIIQVKASPDTAFSPLKSLMAISRSDKPAALWTTREEGDWLILKTAAITARLSLVTGELQFADNNGHILLQEKKTGGKAYAAHTADGEKVYAVTQTFLQQEGEAMYGLGGNQCGFVNLRNKPVDVTQYNSVATIPFMVSTAGYGLLWDNYSVSRFGDYRELRPLSDFTLYNAEGKPGGLTAIYNYKDSVKYNTAIQREENNINYDFLDDMNRLPANYKAGKGVVTWVGALQSSATGIHQFLCKASGYTKLYINDSLIMDKWRQPWNPGTTAFELWMNKGAHYKVRLEWVPDGDESFQVLRFLPPVAEQDKNQFGFWSEAADQIEYYFIYGRNADDIISGYRNITGKASLLPKWALGLWQSRERYHSQEEILTTVNEFRKRQIPLDNIVMDWQYWRPDQWGSHEFDTSRFPDAAGMITQLHQQYNTRFMISVWPKFYTGTDNYNLLNSKGWLYTKNIENNQKDWIGYVSTFYDAFNADARKLFWKLMNDKLYTKKVDAWWLDATEPDIYSNISIEQRKALMKPMAIGTPTRYFNTYPLLNAAGVYEGQRSVNANNRVCILTRSAWAGIQRYAAAVWSGDIAARWHDMKDQIASGISFSLAGVPYWSMDIGGFAVEKRYEKATGSDLDEWREQTTRWYQFGAFCPLFRVHGQYPFREIYNVAPETHPAYKSMLYYDQLRYRLLPYIYTLAGTTWQNDYTIMRGLVMDYAADKKARDVADEYMFGPSLLINPVTAYKARSRQVYLPEGNGWYDFYTGAFYKGGQTVEAKAEYERIPVFVKQGAILPVGPVMQYSTEKPADSVTVWVYTGKDGSFTLYEDENLNNNYEKGAYTNIPFTYNEKNGTLEIGDRKGAFTGMLTNRTFLVKWVTPTNDAGIDNSTGKVQPVTYTGKKITIKMK</sequence>
<evidence type="ECO:0000256" key="1">
    <source>
        <dbReference type="ARBA" id="ARBA00007806"/>
    </source>
</evidence>
<dbReference type="Pfam" id="PF17137">
    <property type="entry name" value="DUF5110"/>
    <property type="match status" value="1"/>
</dbReference>
<keyword evidence="2" id="KW-0326">Glycosidase</keyword>
<feature type="signal peptide" evidence="3">
    <location>
        <begin position="1"/>
        <end position="27"/>
    </location>
</feature>
<dbReference type="KEGG" id="fln:FLA_5608"/>
<keyword evidence="6" id="KW-1185">Reference proteome</keyword>
<dbReference type="Gene3D" id="2.60.120.380">
    <property type="match status" value="1"/>
</dbReference>
<dbReference type="SMART" id="SM00758">
    <property type="entry name" value="PA14"/>
    <property type="match status" value="1"/>
</dbReference>
<dbReference type="Pfam" id="PF13802">
    <property type="entry name" value="Gal_mutarotas_2"/>
    <property type="match status" value="1"/>
</dbReference>
<dbReference type="RefSeq" id="WP_096511339.1">
    <property type="nucleotide sequence ID" value="NZ_AP017422.1"/>
</dbReference>
<accession>A0A173MPZ1</accession>
<comment type="similarity">
    <text evidence="1 2">Belongs to the glycosyl hydrolase 31 family.</text>
</comment>
<keyword evidence="3" id="KW-0732">Signal</keyword>
<dbReference type="SUPFAM" id="SSF56988">
    <property type="entry name" value="Anthrax protective antigen"/>
    <property type="match status" value="1"/>
</dbReference>
<protein>
    <submittedName>
        <fullName evidence="5">Alpha-D-xyloside xylohydrolase</fullName>
    </submittedName>
</protein>
<dbReference type="Gene3D" id="2.60.40.1760">
    <property type="entry name" value="glycosyl hydrolase (family 31)"/>
    <property type="match status" value="1"/>
</dbReference>
<organism evidence="5 6">
    <name type="scientific">Filimonas lacunae</name>
    <dbReference type="NCBI Taxonomy" id="477680"/>
    <lineage>
        <taxon>Bacteria</taxon>
        <taxon>Pseudomonadati</taxon>
        <taxon>Bacteroidota</taxon>
        <taxon>Chitinophagia</taxon>
        <taxon>Chitinophagales</taxon>
        <taxon>Chitinophagaceae</taxon>
        <taxon>Filimonas</taxon>
    </lineage>
</organism>
<dbReference type="EMBL" id="FTOR01000001">
    <property type="protein sequence ID" value="SIS75175.1"/>
    <property type="molecule type" value="Genomic_DNA"/>
</dbReference>
<evidence type="ECO:0000259" key="4">
    <source>
        <dbReference type="PROSITE" id="PS51820"/>
    </source>
</evidence>
<dbReference type="SUPFAM" id="SSF51445">
    <property type="entry name" value="(Trans)glycosidases"/>
    <property type="match status" value="1"/>
</dbReference>
<dbReference type="InterPro" id="IPR000322">
    <property type="entry name" value="Glyco_hydro_31_TIM"/>
</dbReference>
<dbReference type="GO" id="GO:0005975">
    <property type="term" value="P:carbohydrate metabolic process"/>
    <property type="evidence" value="ECO:0007669"/>
    <property type="project" value="InterPro"/>
</dbReference>
<dbReference type="InterPro" id="IPR033403">
    <property type="entry name" value="DUF5110"/>
</dbReference>
<feature type="domain" description="PA14" evidence="4">
    <location>
        <begin position="234"/>
        <end position="375"/>
    </location>
</feature>
<dbReference type="PANTHER" id="PTHR43863:SF2">
    <property type="entry name" value="MALTASE-GLUCOAMYLASE"/>
    <property type="match status" value="1"/>
</dbReference>